<dbReference type="AlphaFoldDB" id="A0A1H8T895"/>
<dbReference type="InterPro" id="IPR025948">
    <property type="entry name" value="HTH-like_dom"/>
</dbReference>
<evidence type="ECO:0000259" key="1">
    <source>
        <dbReference type="Pfam" id="PF13276"/>
    </source>
</evidence>
<keyword evidence="3" id="KW-1185">Reference proteome</keyword>
<proteinExistence type="predicted"/>
<sequence>MIHQISSKHPLKWLFSIAEVSKAGYYKWLLCHPARIQRQEAEALLKEHILTIHKEYPYYGYKRVTRVLRKEGLLVNHKRTRRSHESYEKKGYL</sequence>
<dbReference type="Proteomes" id="UP000199300">
    <property type="component" value="Unassembled WGS sequence"/>
</dbReference>
<organism evidence="2 3">
    <name type="scientific">Amphibacillus marinus</name>
    <dbReference type="NCBI Taxonomy" id="872970"/>
    <lineage>
        <taxon>Bacteria</taxon>
        <taxon>Bacillati</taxon>
        <taxon>Bacillota</taxon>
        <taxon>Bacilli</taxon>
        <taxon>Bacillales</taxon>
        <taxon>Bacillaceae</taxon>
        <taxon>Amphibacillus</taxon>
    </lineage>
</organism>
<protein>
    <submittedName>
        <fullName evidence="2">HTH-like domain-containing protein</fullName>
    </submittedName>
</protein>
<dbReference type="STRING" id="872970.SAMN04488134_11527"/>
<feature type="domain" description="HTH-like" evidence="1">
    <location>
        <begin position="41"/>
        <end position="82"/>
    </location>
</feature>
<accession>A0A1H8T895</accession>
<dbReference type="Pfam" id="PF13276">
    <property type="entry name" value="HTH_21"/>
    <property type="match status" value="1"/>
</dbReference>
<reference evidence="2 3" key="1">
    <citation type="submission" date="2016-10" db="EMBL/GenBank/DDBJ databases">
        <authorList>
            <person name="de Groot N.N."/>
        </authorList>
    </citation>
    <scope>NUCLEOTIDE SEQUENCE [LARGE SCALE GENOMIC DNA]</scope>
    <source>
        <strain evidence="2 3">CGMCC 1.10434</strain>
    </source>
</reference>
<evidence type="ECO:0000313" key="3">
    <source>
        <dbReference type="Proteomes" id="UP000199300"/>
    </source>
</evidence>
<evidence type="ECO:0000313" key="2">
    <source>
        <dbReference type="EMBL" id="SEO87409.1"/>
    </source>
</evidence>
<dbReference type="EMBL" id="FODJ01000015">
    <property type="protein sequence ID" value="SEO87409.1"/>
    <property type="molecule type" value="Genomic_DNA"/>
</dbReference>
<gene>
    <name evidence="2" type="ORF">SAMN04488134_11527</name>
</gene>
<name>A0A1H8T895_9BACI</name>